<reference evidence="1" key="1">
    <citation type="journal article" date="2018" name="DNA Res.">
        <title>Multiple hybrid de novo genome assembly of finger millet, an orphan allotetraploid crop.</title>
        <authorList>
            <person name="Hatakeyama M."/>
            <person name="Aluri S."/>
            <person name="Balachadran M.T."/>
            <person name="Sivarajan S.R."/>
            <person name="Patrignani A."/>
            <person name="Gruter S."/>
            <person name="Poveda L."/>
            <person name="Shimizu-Inatsugi R."/>
            <person name="Baeten J."/>
            <person name="Francoijs K.J."/>
            <person name="Nataraja K.N."/>
            <person name="Reddy Y.A.N."/>
            <person name="Phadnis S."/>
            <person name="Ravikumar R.L."/>
            <person name="Schlapbach R."/>
            <person name="Sreeman S.M."/>
            <person name="Shimizu K.K."/>
        </authorList>
    </citation>
    <scope>NUCLEOTIDE SEQUENCE</scope>
</reference>
<comment type="caution">
    <text evidence="1">The sequence shown here is derived from an EMBL/GenBank/DDBJ whole genome shotgun (WGS) entry which is preliminary data.</text>
</comment>
<protein>
    <submittedName>
        <fullName evidence="1">Uncharacterized protein</fullName>
    </submittedName>
</protein>
<accession>A0AAV5D4K0</accession>
<sequence length="316" mass="37477">MNYQDHDKPHFFARPTAVSECPRIDGRLDFIELKDKRNWTSVLDHSNGLVLYFYRDCSSFYVCNPLTRCWKHIPRHAGTSDWKWKDHAFLLFNPTVSKHYKVLLAPRDPRMIYGEGRTSRFGEVDDAGRRMEWPPSRWTWHEFSSRTGRWRDRVFAREGTSQGTVADFLMDGLPYSMEPRWCFAVHWKGALYVHCHAEFVARQLCLFGALIFRKECTLLLLIRLRVWILNEQPDQTEWMLKHDKVLKPDDWWGIVLLGDDYHQMKYDGPWIVDEYEEKKTKNDVEWSSDDDDCDTSVSRGPGKYISHSLDMFSNSH</sequence>
<name>A0AAV5D4K0_ELECO</name>
<dbReference type="Proteomes" id="UP001054889">
    <property type="component" value="Unassembled WGS sequence"/>
</dbReference>
<gene>
    <name evidence="1" type="primary">ga22679</name>
    <name evidence="1" type="ORF">PR202_ga22679</name>
</gene>
<dbReference type="AlphaFoldDB" id="A0AAV5D4K0"/>
<dbReference type="EMBL" id="BQKI01000011">
    <property type="protein sequence ID" value="GJN05078.1"/>
    <property type="molecule type" value="Genomic_DNA"/>
</dbReference>
<evidence type="ECO:0000313" key="1">
    <source>
        <dbReference type="EMBL" id="GJN05078.1"/>
    </source>
</evidence>
<dbReference type="PANTHER" id="PTHR34591">
    <property type="entry name" value="OS03G0653100 PROTEIN-RELATED"/>
    <property type="match status" value="1"/>
</dbReference>
<proteinExistence type="predicted"/>
<reference evidence="1" key="2">
    <citation type="submission" date="2021-12" db="EMBL/GenBank/DDBJ databases">
        <title>Resequencing data analysis of finger millet.</title>
        <authorList>
            <person name="Hatakeyama M."/>
            <person name="Aluri S."/>
            <person name="Balachadran M.T."/>
            <person name="Sivarajan S.R."/>
            <person name="Poveda L."/>
            <person name="Shimizu-Inatsugi R."/>
            <person name="Schlapbach R."/>
            <person name="Sreeman S.M."/>
            <person name="Shimizu K.K."/>
        </authorList>
    </citation>
    <scope>NUCLEOTIDE SEQUENCE</scope>
</reference>
<evidence type="ECO:0000313" key="2">
    <source>
        <dbReference type="Proteomes" id="UP001054889"/>
    </source>
</evidence>
<dbReference type="PANTHER" id="PTHR34591:SF43">
    <property type="entry name" value="F-BOX DOMAIN-CONTAINING PROTEIN"/>
    <property type="match status" value="1"/>
</dbReference>
<keyword evidence="2" id="KW-1185">Reference proteome</keyword>
<organism evidence="1 2">
    <name type="scientific">Eleusine coracana subsp. coracana</name>
    <dbReference type="NCBI Taxonomy" id="191504"/>
    <lineage>
        <taxon>Eukaryota</taxon>
        <taxon>Viridiplantae</taxon>
        <taxon>Streptophyta</taxon>
        <taxon>Embryophyta</taxon>
        <taxon>Tracheophyta</taxon>
        <taxon>Spermatophyta</taxon>
        <taxon>Magnoliopsida</taxon>
        <taxon>Liliopsida</taxon>
        <taxon>Poales</taxon>
        <taxon>Poaceae</taxon>
        <taxon>PACMAD clade</taxon>
        <taxon>Chloridoideae</taxon>
        <taxon>Cynodonteae</taxon>
        <taxon>Eleusininae</taxon>
        <taxon>Eleusine</taxon>
    </lineage>
</organism>